<reference evidence="12" key="1">
    <citation type="journal article" date="2020" name="Nat. Commun.">
        <title>Genome assembly of wild tea tree DASZ reveals pedigree and selection history of tea varieties.</title>
        <authorList>
            <person name="Zhang W."/>
            <person name="Zhang Y."/>
            <person name="Qiu H."/>
            <person name="Guo Y."/>
            <person name="Wan H."/>
            <person name="Zhang X."/>
            <person name="Scossa F."/>
            <person name="Alseekh S."/>
            <person name="Zhang Q."/>
            <person name="Wang P."/>
            <person name="Xu L."/>
            <person name="Schmidt M.H."/>
            <person name="Jia X."/>
            <person name="Li D."/>
            <person name="Zhu A."/>
            <person name="Guo F."/>
            <person name="Chen W."/>
            <person name="Ni D."/>
            <person name="Usadel B."/>
            <person name="Fernie A.R."/>
            <person name="Wen W."/>
        </authorList>
    </citation>
    <scope>NUCLEOTIDE SEQUENCE [LARGE SCALE GENOMIC DNA]</scope>
    <source>
        <strain evidence="12">cv. G240</strain>
    </source>
</reference>
<keyword evidence="3" id="KW-0547">Nucleotide-binding</keyword>
<evidence type="ECO:0000256" key="1">
    <source>
        <dbReference type="ARBA" id="ARBA00006270"/>
    </source>
</evidence>
<dbReference type="GO" id="GO:0005774">
    <property type="term" value="C:vacuolar membrane"/>
    <property type="evidence" value="ECO:0007669"/>
    <property type="project" value="TreeGrafter"/>
</dbReference>
<organism evidence="11 12">
    <name type="scientific">Camellia sinensis</name>
    <name type="common">Tea plant</name>
    <name type="synonym">Thea sinensis</name>
    <dbReference type="NCBI Taxonomy" id="4442"/>
    <lineage>
        <taxon>Eukaryota</taxon>
        <taxon>Viridiplantae</taxon>
        <taxon>Streptophyta</taxon>
        <taxon>Embryophyta</taxon>
        <taxon>Tracheophyta</taxon>
        <taxon>Spermatophyta</taxon>
        <taxon>Magnoliopsida</taxon>
        <taxon>eudicotyledons</taxon>
        <taxon>Gunneridae</taxon>
        <taxon>Pentapetalae</taxon>
        <taxon>asterids</taxon>
        <taxon>Ericales</taxon>
        <taxon>Theaceae</taxon>
        <taxon>Camellia</taxon>
    </lineage>
</organism>
<keyword evidence="7" id="KW-0636">Prenylation</keyword>
<evidence type="ECO:0000256" key="5">
    <source>
        <dbReference type="ARBA" id="ARBA00023134"/>
    </source>
</evidence>
<evidence type="ECO:0000256" key="8">
    <source>
        <dbReference type="ARBA" id="ARBA00046278"/>
    </source>
</evidence>
<evidence type="ECO:0000256" key="2">
    <source>
        <dbReference type="ARBA" id="ARBA00022481"/>
    </source>
</evidence>
<feature type="compositionally biased region" description="Gly residues" evidence="9">
    <location>
        <begin position="12"/>
        <end position="26"/>
    </location>
</feature>
<dbReference type="InterPro" id="IPR001806">
    <property type="entry name" value="Small_GTPase"/>
</dbReference>
<dbReference type="EMBL" id="JACBKZ010000010">
    <property type="protein sequence ID" value="KAF5940038.1"/>
    <property type="molecule type" value="Genomic_DNA"/>
</dbReference>
<keyword evidence="2" id="KW-0488">Methylation</keyword>
<feature type="transmembrane region" description="Helical" evidence="10">
    <location>
        <begin position="49"/>
        <end position="69"/>
    </location>
</feature>
<evidence type="ECO:0000256" key="10">
    <source>
        <dbReference type="SAM" id="Phobius"/>
    </source>
</evidence>
<dbReference type="Pfam" id="PF00071">
    <property type="entry name" value="Ras"/>
    <property type="match status" value="1"/>
</dbReference>
<keyword evidence="12" id="KW-1185">Reference proteome</keyword>
<dbReference type="GO" id="GO:0005525">
    <property type="term" value="F:GTP binding"/>
    <property type="evidence" value="ECO:0007669"/>
    <property type="project" value="UniProtKB-KW"/>
</dbReference>
<reference evidence="11 12" key="2">
    <citation type="submission" date="2020-07" db="EMBL/GenBank/DDBJ databases">
        <title>Genome assembly of wild tea tree DASZ reveals pedigree and selection history of tea varieties.</title>
        <authorList>
            <person name="Zhang W."/>
        </authorList>
    </citation>
    <scope>NUCLEOTIDE SEQUENCE [LARGE SCALE GENOMIC DNA]</scope>
    <source>
        <strain evidence="12">cv. G240</strain>
        <tissue evidence="11">Leaf</tissue>
    </source>
</reference>
<sequence length="142" mass="16039">MADSKVYTPIGGRSGSGGRGGRGGRGQNPVALNPELNVVSAVDNATLDYHGLLFLISLALSFCQLFCYWDTAGQERLQRLGVAFYKVTDCCILVYDVNVMKSFDTLNNWHEEFLKQFVAWSLQMFQRILHVRQKKLVYIIID</sequence>
<dbReference type="PANTHER" id="PTHR47981">
    <property type="entry name" value="RAB FAMILY"/>
    <property type="match status" value="1"/>
</dbReference>
<keyword evidence="4" id="KW-0653">Protein transport</keyword>
<dbReference type="Gene3D" id="3.40.50.300">
    <property type="entry name" value="P-loop containing nucleotide triphosphate hydrolases"/>
    <property type="match status" value="1"/>
</dbReference>
<keyword evidence="10" id="KW-1133">Transmembrane helix</keyword>
<comment type="caution">
    <text evidence="11">The sequence shown here is derived from an EMBL/GenBank/DDBJ whole genome shotgun (WGS) entry which is preliminary data.</text>
</comment>
<evidence type="ECO:0000256" key="7">
    <source>
        <dbReference type="ARBA" id="ARBA00023289"/>
    </source>
</evidence>
<evidence type="ECO:0000256" key="4">
    <source>
        <dbReference type="ARBA" id="ARBA00022927"/>
    </source>
</evidence>
<evidence type="ECO:0000256" key="3">
    <source>
        <dbReference type="ARBA" id="ARBA00022741"/>
    </source>
</evidence>
<dbReference type="InterPro" id="IPR027417">
    <property type="entry name" value="P-loop_NTPase"/>
</dbReference>
<keyword evidence="5" id="KW-0342">GTP-binding</keyword>
<dbReference type="GO" id="GO:0003924">
    <property type="term" value="F:GTPase activity"/>
    <property type="evidence" value="ECO:0007669"/>
    <property type="project" value="InterPro"/>
</dbReference>
<dbReference type="GO" id="GO:0012505">
    <property type="term" value="C:endomembrane system"/>
    <property type="evidence" value="ECO:0007669"/>
    <property type="project" value="UniProtKB-SubCell"/>
</dbReference>
<keyword evidence="6" id="KW-0449">Lipoprotein</keyword>
<dbReference type="GO" id="GO:0015031">
    <property type="term" value="P:protein transport"/>
    <property type="evidence" value="ECO:0007669"/>
    <property type="project" value="UniProtKB-KW"/>
</dbReference>
<gene>
    <name evidence="11" type="ORF">HYC85_021205</name>
</gene>
<protein>
    <submittedName>
        <fullName evidence="11">Uncharacterized protein</fullName>
    </submittedName>
</protein>
<comment type="subcellular location">
    <subcellularLocation>
        <location evidence="8">Endomembrane system</location>
        <topology evidence="8">Lipid-anchor</topology>
        <orientation evidence="8">Cytoplasmic side</orientation>
    </subcellularLocation>
</comment>
<evidence type="ECO:0000313" key="11">
    <source>
        <dbReference type="EMBL" id="KAF5940038.1"/>
    </source>
</evidence>
<dbReference type="Proteomes" id="UP000593564">
    <property type="component" value="Unassembled WGS sequence"/>
</dbReference>
<dbReference type="PANTHER" id="PTHR47981:SF2">
    <property type="entry name" value="RAS-RELATED PROTEIN RABG3B"/>
    <property type="match status" value="1"/>
</dbReference>
<evidence type="ECO:0000313" key="12">
    <source>
        <dbReference type="Proteomes" id="UP000593564"/>
    </source>
</evidence>
<comment type="similarity">
    <text evidence="1">Belongs to the small GTPase superfamily. Rab family.</text>
</comment>
<keyword evidence="10" id="KW-0472">Membrane</keyword>
<accession>A0A7J7GKY5</accession>
<evidence type="ECO:0000256" key="9">
    <source>
        <dbReference type="SAM" id="MobiDB-lite"/>
    </source>
</evidence>
<keyword evidence="10" id="KW-0812">Transmembrane</keyword>
<keyword evidence="4" id="KW-0813">Transport</keyword>
<dbReference type="AlphaFoldDB" id="A0A7J7GKY5"/>
<feature type="region of interest" description="Disordered" evidence="9">
    <location>
        <begin position="1"/>
        <end position="26"/>
    </location>
</feature>
<proteinExistence type="inferred from homology"/>
<dbReference type="SUPFAM" id="SSF52540">
    <property type="entry name" value="P-loop containing nucleoside triphosphate hydrolases"/>
    <property type="match status" value="1"/>
</dbReference>
<name>A0A7J7GKY5_CAMSI</name>
<evidence type="ECO:0000256" key="6">
    <source>
        <dbReference type="ARBA" id="ARBA00023288"/>
    </source>
</evidence>